<keyword evidence="3 5" id="KW-0238">DNA-binding</keyword>
<reference evidence="7 8" key="1">
    <citation type="submission" date="2020-12" db="EMBL/GenBank/DDBJ databases">
        <title>FDA dAtabase for Regulatory Grade micrObial Sequences (FDA-ARGOS): Supporting development and validation of Infectious Disease Dx tests.</title>
        <authorList>
            <person name="Sproer C."/>
            <person name="Gronow S."/>
            <person name="Severitt S."/>
            <person name="Schroder I."/>
            <person name="Tallon L."/>
            <person name="Sadzewicz L."/>
            <person name="Zhao X."/>
            <person name="Boylan J."/>
            <person name="Ott S."/>
            <person name="Bowen H."/>
            <person name="Vavikolanu K."/>
            <person name="Mehta A."/>
            <person name="Aluvathingal J."/>
            <person name="Nadendla S."/>
            <person name="Lowell S."/>
            <person name="Myers T."/>
            <person name="Yan Y."/>
            <person name="Sichtig H."/>
        </authorList>
    </citation>
    <scope>NUCLEOTIDE SEQUENCE [LARGE SCALE GENOMIC DNA]</scope>
    <source>
        <strain evidence="7 8">FDAARGOS_1050</strain>
    </source>
</reference>
<gene>
    <name evidence="7" type="primary">axyZ</name>
    <name evidence="7" type="ORF">I6I07_00320</name>
</gene>
<evidence type="ECO:0000313" key="7">
    <source>
        <dbReference type="EMBL" id="QQB35118.1"/>
    </source>
</evidence>
<evidence type="ECO:0000259" key="6">
    <source>
        <dbReference type="PROSITE" id="PS50977"/>
    </source>
</evidence>
<evidence type="ECO:0000256" key="3">
    <source>
        <dbReference type="ARBA" id="ARBA00023125"/>
    </source>
</evidence>
<dbReference type="SUPFAM" id="SSF46689">
    <property type="entry name" value="Homeodomain-like"/>
    <property type="match status" value="1"/>
</dbReference>
<evidence type="ECO:0000256" key="1">
    <source>
        <dbReference type="ARBA" id="ARBA00022491"/>
    </source>
</evidence>
<dbReference type="Pfam" id="PF00440">
    <property type="entry name" value="TetR_N"/>
    <property type="match status" value="1"/>
</dbReference>
<dbReference type="PANTHER" id="PTHR30055:SF240">
    <property type="entry name" value="HTH-TYPE TRANSCRIPTIONAL REGULATOR ACRR"/>
    <property type="match status" value="1"/>
</dbReference>
<evidence type="ECO:0000256" key="5">
    <source>
        <dbReference type="PROSITE-ProRule" id="PRU00335"/>
    </source>
</evidence>
<dbReference type="Proteomes" id="UP000595231">
    <property type="component" value="Chromosome"/>
</dbReference>
<dbReference type="RefSeq" id="WP_198485267.1">
    <property type="nucleotide sequence ID" value="NZ_CP065997.1"/>
</dbReference>
<dbReference type="Gene3D" id="1.10.357.10">
    <property type="entry name" value="Tetracycline Repressor, domain 2"/>
    <property type="match status" value="1"/>
</dbReference>
<dbReference type="GO" id="GO:0003700">
    <property type="term" value="F:DNA-binding transcription factor activity"/>
    <property type="evidence" value="ECO:0007669"/>
    <property type="project" value="TreeGrafter"/>
</dbReference>
<organism evidence="7 8">
    <name type="scientific">Achromobacter deleyi</name>
    <dbReference type="NCBI Taxonomy" id="1353891"/>
    <lineage>
        <taxon>Bacteria</taxon>
        <taxon>Pseudomonadati</taxon>
        <taxon>Pseudomonadota</taxon>
        <taxon>Betaproteobacteria</taxon>
        <taxon>Burkholderiales</taxon>
        <taxon>Alcaligenaceae</taxon>
        <taxon>Achromobacter</taxon>
    </lineage>
</organism>
<sequence length="217" mass="24448">MARKTKEESQRTRDRILDAAEHVFLSKGVASTTMSDIADFAGVSRGAVYGHYKNKIDVCIAMCDRALGEAVSLTRVSTDGEALEALYASMRQYVQIYAEEGSVQRVLEILYLKCERSDENAPLLRRRDLWERHALRTSEKLLRAAVSREDLPPALDVRLSNVYLHSLVEGVFGTICWSDRLKGDIWPRVERMLRAAIDTLRLSPQLRLPQAACPQAA</sequence>
<dbReference type="PROSITE" id="PS50977">
    <property type="entry name" value="HTH_TETR_2"/>
    <property type="match status" value="1"/>
</dbReference>
<keyword evidence="2" id="KW-0805">Transcription regulation</keyword>
<proteinExistence type="predicted"/>
<keyword evidence="4" id="KW-0804">Transcription</keyword>
<dbReference type="EMBL" id="CP065997">
    <property type="protein sequence ID" value="QQB35118.1"/>
    <property type="molecule type" value="Genomic_DNA"/>
</dbReference>
<evidence type="ECO:0000313" key="8">
    <source>
        <dbReference type="Proteomes" id="UP000595231"/>
    </source>
</evidence>
<dbReference type="AlphaFoldDB" id="A0A7T4B3N6"/>
<evidence type="ECO:0000256" key="2">
    <source>
        <dbReference type="ARBA" id="ARBA00023015"/>
    </source>
</evidence>
<dbReference type="PRINTS" id="PR00455">
    <property type="entry name" value="HTHTETR"/>
</dbReference>
<dbReference type="InterPro" id="IPR009057">
    <property type="entry name" value="Homeodomain-like_sf"/>
</dbReference>
<feature type="domain" description="HTH tetR-type" evidence="6">
    <location>
        <begin position="10"/>
        <end position="70"/>
    </location>
</feature>
<dbReference type="InterPro" id="IPR001647">
    <property type="entry name" value="HTH_TetR"/>
</dbReference>
<dbReference type="InterPro" id="IPR036271">
    <property type="entry name" value="Tet_transcr_reg_TetR-rel_C_sf"/>
</dbReference>
<dbReference type="InterPro" id="IPR050109">
    <property type="entry name" value="HTH-type_TetR-like_transc_reg"/>
</dbReference>
<feature type="DNA-binding region" description="H-T-H motif" evidence="5">
    <location>
        <begin position="33"/>
        <end position="52"/>
    </location>
</feature>
<name>A0A7T4B3N6_9BURK</name>
<dbReference type="InterPro" id="IPR013572">
    <property type="entry name" value="Tscrpt_reg_MAATS_C"/>
</dbReference>
<evidence type="ECO:0000256" key="4">
    <source>
        <dbReference type="ARBA" id="ARBA00023163"/>
    </source>
</evidence>
<dbReference type="Pfam" id="PF08361">
    <property type="entry name" value="TetR_C_2"/>
    <property type="match status" value="1"/>
</dbReference>
<accession>A0A7T4B3N6</accession>
<keyword evidence="1" id="KW-0678">Repressor</keyword>
<dbReference type="SUPFAM" id="SSF48498">
    <property type="entry name" value="Tetracyclin repressor-like, C-terminal domain"/>
    <property type="match status" value="1"/>
</dbReference>
<protein>
    <submittedName>
        <fullName evidence="7">Multidrug efflux transcriptional repressor AxyZ</fullName>
    </submittedName>
</protein>
<dbReference type="PANTHER" id="PTHR30055">
    <property type="entry name" value="HTH-TYPE TRANSCRIPTIONAL REGULATOR RUTR"/>
    <property type="match status" value="1"/>
</dbReference>
<dbReference type="GO" id="GO:0000976">
    <property type="term" value="F:transcription cis-regulatory region binding"/>
    <property type="evidence" value="ECO:0007669"/>
    <property type="project" value="TreeGrafter"/>
</dbReference>